<evidence type="ECO:0000256" key="1">
    <source>
        <dbReference type="SAM" id="MobiDB-lite"/>
    </source>
</evidence>
<dbReference type="EMBL" id="SJPT01000021">
    <property type="protein sequence ID" value="TWU10062.1"/>
    <property type="molecule type" value="Genomic_DNA"/>
</dbReference>
<dbReference type="AlphaFoldDB" id="A0A5C6BEA3"/>
<keyword evidence="3" id="KW-1185">Reference proteome</keyword>
<feature type="region of interest" description="Disordered" evidence="1">
    <location>
        <begin position="1"/>
        <end position="21"/>
    </location>
</feature>
<organism evidence="2 3">
    <name type="scientific">Novipirellula galeiformis</name>
    <dbReference type="NCBI Taxonomy" id="2528004"/>
    <lineage>
        <taxon>Bacteria</taxon>
        <taxon>Pseudomonadati</taxon>
        <taxon>Planctomycetota</taxon>
        <taxon>Planctomycetia</taxon>
        <taxon>Pirellulales</taxon>
        <taxon>Pirellulaceae</taxon>
        <taxon>Novipirellula</taxon>
    </lineage>
</organism>
<accession>A0A5C6BEA3</accession>
<protein>
    <submittedName>
        <fullName evidence="2">Uncharacterized protein</fullName>
    </submittedName>
</protein>
<sequence length="101" mass="11442">MEDSIGKSPPQVRPSRTRTAPSFTKSCVETWRPTHGVQFKGRVVFFWVVIEHAPTPMAEFHDDSSVAIIMTIHFGEIIRDTLNGLLRNPTAMHRWIGDVVV</sequence>
<proteinExistence type="predicted"/>
<reference evidence="2 3" key="1">
    <citation type="submission" date="2019-02" db="EMBL/GenBank/DDBJ databases">
        <title>Deep-cultivation of Planctomycetes and their phenomic and genomic characterization uncovers novel biology.</title>
        <authorList>
            <person name="Wiegand S."/>
            <person name="Jogler M."/>
            <person name="Boedeker C."/>
            <person name="Pinto D."/>
            <person name="Vollmers J."/>
            <person name="Rivas-Marin E."/>
            <person name="Kohn T."/>
            <person name="Peeters S.H."/>
            <person name="Heuer A."/>
            <person name="Rast P."/>
            <person name="Oberbeckmann S."/>
            <person name="Bunk B."/>
            <person name="Jeske O."/>
            <person name="Meyerdierks A."/>
            <person name="Storesund J.E."/>
            <person name="Kallscheuer N."/>
            <person name="Luecker S."/>
            <person name="Lage O.M."/>
            <person name="Pohl T."/>
            <person name="Merkel B.J."/>
            <person name="Hornburger P."/>
            <person name="Mueller R.-W."/>
            <person name="Bruemmer F."/>
            <person name="Labrenz M."/>
            <person name="Spormann A.M."/>
            <person name="Op Den Camp H."/>
            <person name="Overmann J."/>
            <person name="Amann R."/>
            <person name="Jetten M.S.M."/>
            <person name="Mascher T."/>
            <person name="Medema M.H."/>
            <person name="Devos D.P."/>
            <person name="Kaster A.-K."/>
            <person name="Ovreas L."/>
            <person name="Rohde M."/>
            <person name="Galperin M.Y."/>
            <person name="Jogler C."/>
        </authorList>
    </citation>
    <scope>NUCLEOTIDE SEQUENCE [LARGE SCALE GENOMIC DNA]</scope>
    <source>
        <strain evidence="2 3">Pla52o</strain>
    </source>
</reference>
<evidence type="ECO:0000313" key="2">
    <source>
        <dbReference type="EMBL" id="TWU10062.1"/>
    </source>
</evidence>
<dbReference type="Proteomes" id="UP000316304">
    <property type="component" value="Unassembled WGS sequence"/>
</dbReference>
<evidence type="ECO:0000313" key="3">
    <source>
        <dbReference type="Proteomes" id="UP000316304"/>
    </source>
</evidence>
<comment type="caution">
    <text evidence="2">The sequence shown here is derived from an EMBL/GenBank/DDBJ whole genome shotgun (WGS) entry which is preliminary data.</text>
</comment>
<name>A0A5C6BEA3_9BACT</name>
<gene>
    <name evidence="2" type="ORF">Pla52o_57660</name>
</gene>